<dbReference type="Gene3D" id="1.10.150.250">
    <property type="entry name" value="Flavinator of succinate dehydrogenase"/>
    <property type="match status" value="1"/>
</dbReference>
<feature type="compositionally biased region" description="Low complexity" evidence="3">
    <location>
        <begin position="128"/>
        <end position="139"/>
    </location>
</feature>
<evidence type="ECO:0000313" key="5">
    <source>
        <dbReference type="Proteomes" id="UP000256970"/>
    </source>
</evidence>
<dbReference type="PANTHER" id="PTHR12469">
    <property type="entry name" value="PROTEIN EMI5 HOMOLOG, MITOCHONDRIAL"/>
    <property type="match status" value="1"/>
</dbReference>
<reference evidence="4 5" key="1">
    <citation type="submission" date="2016-10" db="EMBL/GenBank/DDBJ databases">
        <authorList>
            <person name="Cai Z."/>
        </authorList>
    </citation>
    <scope>NUCLEOTIDE SEQUENCE [LARGE SCALE GENOMIC DNA]</scope>
</reference>
<accession>A0A383VLY8</accession>
<protein>
    <recommendedName>
        <fullName evidence="6">Succinate dehydrogenase assembly factor 2, mitochondrial</fullName>
    </recommendedName>
</protein>
<dbReference type="GO" id="GO:0006099">
    <property type="term" value="P:tricarboxylic acid cycle"/>
    <property type="evidence" value="ECO:0007669"/>
    <property type="project" value="TreeGrafter"/>
</dbReference>
<dbReference type="PROSITE" id="PS51257">
    <property type="entry name" value="PROKAR_LIPOPROTEIN"/>
    <property type="match status" value="1"/>
</dbReference>
<organism evidence="4 5">
    <name type="scientific">Tetradesmus obliquus</name>
    <name type="common">Green alga</name>
    <name type="synonym">Acutodesmus obliquus</name>
    <dbReference type="NCBI Taxonomy" id="3088"/>
    <lineage>
        <taxon>Eukaryota</taxon>
        <taxon>Viridiplantae</taxon>
        <taxon>Chlorophyta</taxon>
        <taxon>core chlorophytes</taxon>
        <taxon>Chlorophyceae</taxon>
        <taxon>CS clade</taxon>
        <taxon>Sphaeropleales</taxon>
        <taxon>Scenedesmaceae</taxon>
        <taxon>Tetradesmus</taxon>
    </lineage>
</organism>
<dbReference type="InterPro" id="IPR005631">
    <property type="entry name" value="SDH"/>
</dbReference>
<dbReference type="AlphaFoldDB" id="A0A383VLY8"/>
<dbReference type="STRING" id="3088.A0A383VLY8"/>
<gene>
    <name evidence="4" type="ORF">BQ4739_LOCUS6294</name>
</gene>
<keyword evidence="1" id="KW-0496">Mitochondrion</keyword>
<sequence length="167" mass="18492">MLRKCVRLNYSGLSWGSCSSLQASRWSTTDTAAAATADEEVERKKLVNKLLYRSKQRGFLELDLLVGLWAEQHIPQMDTGMLQQFSVVLKQENPDLFKWLTGQQQAPQELQQNPAYQALSKHVAEQLAANSPQEAQAAAGKEWVRGWDDYNKSGSSPAGQDGKPAAA</sequence>
<dbReference type="GO" id="GO:0006121">
    <property type="term" value="P:mitochondrial electron transport, succinate to ubiquinone"/>
    <property type="evidence" value="ECO:0007669"/>
    <property type="project" value="TreeGrafter"/>
</dbReference>
<keyword evidence="2" id="KW-0143">Chaperone</keyword>
<dbReference type="GO" id="GO:0005739">
    <property type="term" value="C:mitochondrion"/>
    <property type="evidence" value="ECO:0007669"/>
    <property type="project" value="TreeGrafter"/>
</dbReference>
<evidence type="ECO:0000256" key="2">
    <source>
        <dbReference type="ARBA" id="ARBA00023186"/>
    </source>
</evidence>
<dbReference type="FunFam" id="1.10.150.250:FF:000004">
    <property type="entry name" value="Succinate dehydrogenase assembly factor 2, mitochondrial"/>
    <property type="match status" value="1"/>
</dbReference>
<feature type="compositionally biased region" description="Basic and acidic residues" evidence="3">
    <location>
        <begin position="142"/>
        <end position="151"/>
    </location>
</feature>
<feature type="region of interest" description="Disordered" evidence="3">
    <location>
        <begin position="127"/>
        <end position="167"/>
    </location>
</feature>
<evidence type="ECO:0000256" key="3">
    <source>
        <dbReference type="SAM" id="MobiDB-lite"/>
    </source>
</evidence>
<name>A0A383VLY8_TETOB</name>
<dbReference type="Proteomes" id="UP000256970">
    <property type="component" value="Unassembled WGS sequence"/>
</dbReference>
<evidence type="ECO:0008006" key="6">
    <source>
        <dbReference type="Google" id="ProtNLM"/>
    </source>
</evidence>
<evidence type="ECO:0000256" key="1">
    <source>
        <dbReference type="ARBA" id="ARBA00023128"/>
    </source>
</evidence>
<dbReference type="InterPro" id="IPR036714">
    <property type="entry name" value="SDH_sf"/>
</dbReference>
<proteinExistence type="predicted"/>
<dbReference type="GO" id="GO:0034553">
    <property type="term" value="P:mitochondrial respiratory chain complex II assembly"/>
    <property type="evidence" value="ECO:0007669"/>
    <property type="project" value="TreeGrafter"/>
</dbReference>
<dbReference type="SUPFAM" id="SSF109910">
    <property type="entry name" value="YgfY-like"/>
    <property type="match status" value="1"/>
</dbReference>
<dbReference type="EMBL" id="FNXT01000665">
    <property type="protein sequence ID" value="SZX65829.1"/>
    <property type="molecule type" value="Genomic_DNA"/>
</dbReference>
<dbReference type="Pfam" id="PF03937">
    <property type="entry name" value="Sdh5"/>
    <property type="match status" value="1"/>
</dbReference>
<evidence type="ECO:0000313" key="4">
    <source>
        <dbReference type="EMBL" id="SZX65829.1"/>
    </source>
</evidence>
<keyword evidence="5" id="KW-1185">Reference proteome</keyword>
<dbReference type="PANTHER" id="PTHR12469:SF2">
    <property type="entry name" value="SUCCINATE DEHYDROGENASE ASSEMBLY FACTOR 2, MITOCHONDRIAL"/>
    <property type="match status" value="1"/>
</dbReference>